<keyword evidence="2" id="KW-1185">Reference proteome</keyword>
<dbReference type="RefSeq" id="XP_060323422.1">
    <property type="nucleotide sequence ID" value="XM_060466178.1"/>
</dbReference>
<dbReference type="AlphaFoldDB" id="A0AA39JCB2"/>
<evidence type="ECO:0000313" key="2">
    <source>
        <dbReference type="Proteomes" id="UP001175211"/>
    </source>
</evidence>
<accession>A0AA39JCB2</accession>
<gene>
    <name evidence="1" type="ORF">EV420DRAFT_1168420</name>
</gene>
<proteinExistence type="predicted"/>
<organism evidence="1 2">
    <name type="scientific">Armillaria tabescens</name>
    <name type="common">Ringless honey mushroom</name>
    <name type="synonym">Agaricus tabescens</name>
    <dbReference type="NCBI Taxonomy" id="1929756"/>
    <lineage>
        <taxon>Eukaryota</taxon>
        <taxon>Fungi</taxon>
        <taxon>Dikarya</taxon>
        <taxon>Basidiomycota</taxon>
        <taxon>Agaricomycotina</taxon>
        <taxon>Agaricomycetes</taxon>
        <taxon>Agaricomycetidae</taxon>
        <taxon>Agaricales</taxon>
        <taxon>Marasmiineae</taxon>
        <taxon>Physalacriaceae</taxon>
        <taxon>Desarmillaria</taxon>
    </lineage>
</organism>
<comment type="caution">
    <text evidence="1">The sequence shown here is derived from an EMBL/GenBank/DDBJ whole genome shotgun (WGS) entry which is preliminary data.</text>
</comment>
<dbReference type="Proteomes" id="UP001175211">
    <property type="component" value="Unassembled WGS sequence"/>
</dbReference>
<dbReference type="EMBL" id="JAUEPS010000081">
    <property type="protein sequence ID" value="KAK0439973.1"/>
    <property type="molecule type" value="Genomic_DNA"/>
</dbReference>
<name>A0AA39JCB2_ARMTA</name>
<dbReference type="GeneID" id="85349726"/>
<evidence type="ECO:0000313" key="1">
    <source>
        <dbReference type="EMBL" id="KAK0439973.1"/>
    </source>
</evidence>
<reference evidence="1" key="1">
    <citation type="submission" date="2023-06" db="EMBL/GenBank/DDBJ databases">
        <authorList>
            <consortium name="Lawrence Berkeley National Laboratory"/>
            <person name="Ahrendt S."/>
            <person name="Sahu N."/>
            <person name="Indic B."/>
            <person name="Wong-Bajracharya J."/>
            <person name="Merenyi Z."/>
            <person name="Ke H.-M."/>
            <person name="Monk M."/>
            <person name="Kocsube S."/>
            <person name="Drula E."/>
            <person name="Lipzen A."/>
            <person name="Balint B."/>
            <person name="Henrissat B."/>
            <person name="Andreopoulos B."/>
            <person name="Martin F.M."/>
            <person name="Harder C.B."/>
            <person name="Rigling D."/>
            <person name="Ford K.L."/>
            <person name="Foster G.D."/>
            <person name="Pangilinan J."/>
            <person name="Papanicolaou A."/>
            <person name="Barry K."/>
            <person name="LaButti K."/>
            <person name="Viragh M."/>
            <person name="Koriabine M."/>
            <person name="Yan M."/>
            <person name="Riley R."/>
            <person name="Champramary S."/>
            <person name="Plett K.L."/>
            <person name="Tsai I.J."/>
            <person name="Slot J."/>
            <person name="Sipos G."/>
            <person name="Plett J."/>
            <person name="Nagy L.G."/>
            <person name="Grigoriev I.V."/>
        </authorList>
    </citation>
    <scope>NUCLEOTIDE SEQUENCE</scope>
    <source>
        <strain evidence="1">CCBAS 213</strain>
    </source>
</reference>
<sequence length="176" mass="20066">MPSSSHKITMADVWLDVINIGSLVQYRRDSIHQLESDFTRQHTQPDLQIFSTPPWQSPGASRTYTLSIRRLYNGPPLPPPPRMGAQRLYTAYRLHQQYKPAYPDCRKGRSHASYPSHATRSASVSINLAYISFPVLHVLKPVCRHCTRHSGYQPGTLIFHDVIGIHSRFSSCLLTR</sequence>
<protein>
    <submittedName>
        <fullName evidence="1">Uncharacterized protein</fullName>
    </submittedName>
</protein>